<dbReference type="FunFam" id="3.20.20.210:FF:000006">
    <property type="entry name" value="Uroporphyrinogen decarboxylase"/>
    <property type="match status" value="1"/>
</dbReference>
<dbReference type="NCBIfam" id="TIGR01464">
    <property type="entry name" value="hemE"/>
    <property type="match status" value="1"/>
</dbReference>
<evidence type="ECO:0000256" key="5">
    <source>
        <dbReference type="ARBA" id="ARBA00011738"/>
    </source>
</evidence>
<evidence type="ECO:0000313" key="16">
    <source>
        <dbReference type="EMBL" id="KAL3696733.1"/>
    </source>
</evidence>
<protein>
    <recommendedName>
        <fullName evidence="6 12">Uroporphyrinogen decarboxylase</fullName>
        <ecNumber evidence="6 12">4.1.1.37</ecNumber>
    </recommendedName>
</protein>
<evidence type="ECO:0000256" key="1">
    <source>
        <dbReference type="ARBA" id="ARBA00002448"/>
    </source>
</evidence>
<comment type="caution">
    <text evidence="16">The sequence shown here is derived from an EMBL/GenBank/DDBJ whole genome shotgun (WGS) entry which is preliminary data.</text>
</comment>
<dbReference type="AlphaFoldDB" id="A0ABD3HZ42"/>
<comment type="subunit">
    <text evidence="5">Homodimer.</text>
</comment>
<dbReference type="PANTHER" id="PTHR21091">
    <property type="entry name" value="METHYLTETRAHYDROFOLATE:HOMOCYSTEINE METHYLTRANSFERASE RELATED"/>
    <property type="match status" value="1"/>
</dbReference>
<dbReference type="GO" id="GO:0015995">
    <property type="term" value="P:chlorophyll biosynthetic process"/>
    <property type="evidence" value="ECO:0007669"/>
    <property type="project" value="UniProtKB-KW"/>
</dbReference>
<evidence type="ECO:0000313" key="17">
    <source>
        <dbReference type="Proteomes" id="UP001633002"/>
    </source>
</evidence>
<evidence type="ECO:0000256" key="6">
    <source>
        <dbReference type="ARBA" id="ARBA00012288"/>
    </source>
</evidence>
<dbReference type="Pfam" id="PF01208">
    <property type="entry name" value="URO-D"/>
    <property type="match status" value="1"/>
</dbReference>
<keyword evidence="17" id="KW-1185">Reference proteome</keyword>
<feature type="domain" description="Uroporphyrinogen decarboxylase (URO-D)" evidence="14">
    <location>
        <begin position="88"/>
        <end position="97"/>
    </location>
</feature>
<keyword evidence="7 12" id="KW-0210">Decarboxylase</keyword>
<dbReference type="GO" id="GO:0009507">
    <property type="term" value="C:chloroplast"/>
    <property type="evidence" value="ECO:0007669"/>
    <property type="project" value="UniProtKB-SubCell"/>
</dbReference>
<dbReference type="InterPro" id="IPR006361">
    <property type="entry name" value="Uroporphyrinogen_deCO2ase_HemE"/>
</dbReference>
<comment type="pathway">
    <text evidence="3 12">Porphyrin-containing compound metabolism; protoporphyrin-IX biosynthesis; coproporphyrinogen-III from 5-aminolevulinate: step 4/4.</text>
</comment>
<dbReference type="InterPro" id="IPR038071">
    <property type="entry name" value="UROD/MetE-like_sf"/>
</dbReference>
<proteinExistence type="inferred from homology"/>
<comment type="subcellular location">
    <subcellularLocation>
        <location evidence="2">Plastid</location>
        <location evidence="2">Chloroplast</location>
    </subcellularLocation>
</comment>
<dbReference type="SUPFAM" id="SSF51726">
    <property type="entry name" value="UROD/MetE-like"/>
    <property type="match status" value="1"/>
</dbReference>
<evidence type="ECO:0000256" key="12">
    <source>
        <dbReference type="RuleBase" id="RU000554"/>
    </source>
</evidence>
<dbReference type="Proteomes" id="UP001633002">
    <property type="component" value="Unassembled WGS sequence"/>
</dbReference>
<evidence type="ECO:0000259" key="15">
    <source>
        <dbReference type="PROSITE" id="PS00907"/>
    </source>
</evidence>
<dbReference type="EC" id="4.1.1.37" evidence="6 12"/>
<evidence type="ECO:0000256" key="4">
    <source>
        <dbReference type="ARBA" id="ARBA00009935"/>
    </source>
</evidence>
<organism evidence="16 17">
    <name type="scientific">Riccia sorocarpa</name>
    <dbReference type="NCBI Taxonomy" id="122646"/>
    <lineage>
        <taxon>Eukaryota</taxon>
        <taxon>Viridiplantae</taxon>
        <taxon>Streptophyta</taxon>
        <taxon>Embryophyta</taxon>
        <taxon>Marchantiophyta</taxon>
        <taxon>Marchantiopsida</taxon>
        <taxon>Marchantiidae</taxon>
        <taxon>Marchantiales</taxon>
        <taxon>Ricciaceae</taxon>
        <taxon>Riccia</taxon>
    </lineage>
</organism>
<reference evidence="16 17" key="1">
    <citation type="submission" date="2024-09" db="EMBL/GenBank/DDBJ databases">
        <title>Chromosome-scale assembly of Riccia sorocarpa.</title>
        <authorList>
            <person name="Paukszto L."/>
        </authorList>
    </citation>
    <scope>NUCLEOTIDE SEQUENCE [LARGE SCALE GENOMIC DNA]</scope>
    <source>
        <strain evidence="16">LP-2024</strain>
        <tissue evidence="16">Aerial parts of the thallus</tissue>
    </source>
</reference>
<name>A0ABD3HZ42_9MARC</name>
<evidence type="ECO:0000256" key="13">
    <source>
        <dbReference type="RuleBase" id="RU004169"/>
    </source>
</evidence>
<keyword evidence="9 12" id="KW-0456">Lyase</keyword>
<dbReference type="CDD" id="cd00717">
    <property type="entry name" value="URO-D"/>
    <property type="match status" value="1"/>
</dbReference>
<dbReference type="EMBL" id="JBJQOH010000002">
    <property type="protein sequence ID" value="KAL3696733.1"/>
    <property type="molecule type" value="Genomic_DNA"/>
</dbReference>
<evidence type="ECO:0000256" key="2">
    <source>
        <dbReference type="ARBA" id="ARBA00004229"/>
    </source>
</evidence>
<evidence type="ECO:0000256" key="7">
    <source>
        <dbReference type="ARBA" id="ARBA00022793"/>
    </source>
</evidence>
<feature type="domain" description="Uroporphyrinogen decarboxylase (URO-D)" evidence="15">
    <location>
        <begin position="208"/>
        <end position="224"/>
    </location>
</feature>
<sequence>MAAIGAAKLLATPGSLHSSFVQRDYSAGSELCSPGVVRIQTRPKWRESIVCMHLNNVPAKKMQEPQVESPKDPLLLRVARGEDAERTPVWLMRQAGRYMAEFRKYSQKYPFRLRSETPEIAIELSLQPWRAFQTDGVIMFSDILTPLPALGIEFDMVPGKGPVISTPVRSFDDLRSLRSMDDPDKELPFIREILSTLRAEINGESTILGFVGTPWTLAAYAMEGSANKNLLVTKSIMQNDPAILETFLDHLSEALVVYICHQIDCGAQVVQLFDSWAHHLSPQQFRRFSLPYAEKVIRRVKERYPETPLIFHANGGTGKLHLLAEGCNADVIGLDWSTEMQEARKTFGTNRVLQGNVDPMVLFGSEEVIRREVERCITEAGRSQHILNVGHGVVQGTPEEAVRLFCQLARESGNCQTSSEPKQKQVVGV</sequence>
<evidence type="ECO:0000256" key="10">
    <source>
        <dbReference type="ARBA" id="ARBA00023244"/>
    </source>
</evidence>
<evidence type="ECO:0000256" key="9">
    <source>
        <dbReference type="ARBA" id="ARBA00023239"/>
    </source>
</evidence>
<gene>
    <name evidence="16" type="ORF">R1sor_010809</name>
</gene>
<comment type="catalytic activity">
    <reaction evidence="11 12">
        <text>uroporphyrinogen III + 4 H(+) = coproporphyrinogen III + 4 CO2</text>
        <dbReference type="Rhea" id="RHEA:19865"/>
        <dbReference type="ChEBI" id="CHEBI:15378"/>
        <dbReference type="ChEBI" id="CHEBI:16526"/>
        <dbReference type="ChEBI" id="CHEBI:57308"/>
        <dbReference type="ChEBI" id="CHEBI:57309"/>
        <dbReference type="EC" id="4.1.1.37"/>
    </reaction>
</comment>
<keyword evidence="10 12" id="KW-0627">Porphyrin biosynthesis</keyword>
<dbReference type="InterPro" id="IPR000257">
    <property type="entry name" value="Uroporphyrinogen_deCOase"/>
</dbReference>
<comment type="function">
    <text evidence="1">Catalyzes the decarboxylation of four acetate groups of uroporphyrinogen-III to yield coproporphyrinogen-III.</text>
</comment>
<dbReference type="PANTHER" id="PTHR21091:SF174">
    <property type="entry name" value="UROPORPHYRINOGEN DECARBOXYLASE"/>
    <property type="match status" value="1"/>
</dbReference>
<evidence type="ECO:0000256" key="3">
    <source>
        <dbReference type="ARBA" id="ARBA00004804"/>
    </source>
</evidence>
<keyword evidence="8" id="KW-0149">Chlorophyll biosynthesis</keyword>
<evidence type="ECO:0000259" key="14">
    <source>
        <dbReference type="PROSITE" id="PS00906"/>
    </source>
</evidence>
<dbReference type="Gene3D" id="3.20.20.210">
    <property type="match status" value="1"/>
</dbReference>
<dbReference type="HAMAP" id="MF_00218">
    <property type="entry name" value="URO_D"/>
    <property type="match status" value="1"/>
</dbReference>
<dbReference type="PROSITE" id="PS00907">
    <property type="entry name" value="UROD_2"/>
    <property type="match status" value="1"/>
</dbReference>
<dbReference type="GO" id="GO:0004853">
    <property type="term" value="F:uroporphyrinogen decarboxylase activity"/>
    <property type="evidence" value="ECO:0007669"/>
    <property type="project" value="UniProtKB-EC"/>
</dbReference>
<dbReference type="PROSITE" id="PS00906">
    <property type="entry name" value="UROD_1"/>
    <property type="match status" value="1"/>
</dbReference>
<evidence type="ECO:0000256" key="11">
    <source>
        <dbReference type="ARBA" id="ARBA00048033"/>
    </source>
</evidence>
<accession>A0ABD3HZ42</accession>
<comment type="similarity">
    <text evidence="4 13">Belongs to the uroporphyrinogen decarboxylase family.</text>
</comment>
<evidence type="ECO:0000256" key="8">
    <source>
        <dbReference type="ARBA" id="ARBA00023171"/>
    </source>
</evidence>